<dbReference type="Gene3D" id="3.20.20.20">
    <property type="entry name" value="Dihydropteroate synthase-like"/>
    <property type="match status" value="1"/>
</dbReference>
<dbReference type="PANTHER" id="PTHR20941">
    <property type="entry name" value="FOLATE SYNTHESIS PROTEINS"/>
    <property type="match status" value="1"/>
</dbReference>
<dbReference type="GO" id="GO:0005829">
    <property type="term" value="C:cytosol"/>
    <property type="evidence" value="ECO:0007669"/>
    <property type="project" value="TreeGrafter"/>
</dbReference>
<reference evidence="4" key="1">
    <citation type="submission" date="2017-02" db="EMBL/GenBank/DDBJ databases">
        <authorList>
            <person name="Dridi B."/>
        </authorList>
    </citation>
    <scope>NUCLEOTIDE SEQUENCE [LARGE SCALE GENOMIC DNA]</scope>
    <source>
        <strain evidence="4">B Co 03.10</strain>
    </source>
</reference>
<dbReference type="InterPro" id="IPR000489">
    <property type="entry name" value="Pterin-binding_dom"/>
</dbReference>
<gene>
    <name evidence="3" type="ORF">FM105_12215</name>
</gene>
<keyword evidence="4" id="KW-1185">Reference proteome</keyword>
<dbReference type="InterPro" id="IPR045031">
    <property type="entry name" value="DHP_synth-like"/>
</dbReference>
<accession>A0A1X6XLS6</accession>
<dbReference type="RefSeq" id="WP_087008583.1">
    <property type="nucleotide sequence ID" value="NZ_FWFF01000019.1"/>
</dbReference>
<dbReference type="AlphaFoldDB" id="A0A1X6XLS6"/>
<evidence type="ECO:0000313" key="3">
    <source>
        <dbReference type="EMBL" id="SLN00093.1"/>
    </source>
</evidence>
<dbReference type="SUPFAM" id="SSF51717">
    <property type="entry name" value="Dihydropteroate synthetase-like"/>
    <property type="match status" value="1"/>
</dbReference>
<dbReference type="EMBL" id="FWFF01000019">
    <property type="protein sequence ID" value="SLN00093.1"/>
    <property type="molecule type" value="Genomic_DNA"/>
</dbReference>
<organism evidence="3 4">
    <name type="scientific">Brevibacterium yomogidense</name>
    <dbReference type="NCBI Taxonomy" id="946573"/>
    <lineage>
        <taxon>Bacteria</taxon>
        <taxon>Bacillati</taxon>
        <taxon>Actinomycetota</taxon>
        <taxon>Actinomycetes</taxon>
        <taxon>Micrococcales</taxon>
        <taxon>Brevibacteriaceae</taxon>
        <taxon>Brevibacterium</taxon>
    </lineage>
</organism>
<protein>
    <submittedName>
        <fullName evidence="3">Non functional Dihydropteroate synthase 2</fullName>
    </submittedName>
</protein>
<dbReference type="PROSITE" id="PS50972">
    <property type="entry name" value="PTERIN_BINDING"/>
    <property type="match status" value="1"/>
</dbReference>
<evidence type="ECO:0000313" key="4">
    <source>
        <dbReference type="Proteomes" id="UP000196581"/>
    </source>
</evidence>
<dbReference type="NCBIfam" id="TIGR01496">
    <property type="entry name" value="DHPS"/>
    <property type="match status" value="1"/>
</dbReference>
<dbReference type="PANTHER" id="PTHR20941:SF8">
    <property type="entry name" value="INACTIVE DIHYDROPTEROATE SYNTHASE 2"/>
    <property type="match status" value="1"/>
</dbReference>
<dbReference type="InterPro" id="IPR006390">
    <property type="entry name" value="DHP_synth_dom"/>
</dbReference>
<dbReference type="Proteomes" id="UP000196581">
    <property type="component" value="Unassembled WGS sequence"/>
</dbReference>
<sequence length="310" mass="32095">MRHDDARAARGGPGASAVPDGLLRIGGLTAGPGRPAVMAVINRSVDSFYTAAPTTEAAVRAAVDAHAAGAGIVDIGGVRAGRGPHVSVEEELGRICPVIEAIHDEIPELVISADTYRAPVARAAVAIGADIVNDTWAGADPDLPLVAAEAGAGLVCSHTGGLDPRTDAHRSRYGLLPEDVVDDALSGVLTLAERARSVGVPTERILLDPTPDFGKNTRHSLMVLKHIRDFADHGMPVLLAISRKDFIGESVDAGPPEQRLPATLAATAYAVEHGIAVIRAHDAAATVQVVDMVGAILGTTQPRRSVRGLR</sequence>
<dbReference type="InterPro" id="IPR011005">
    <property type="entry name" value="Dihydropteroate_synth-like_sf"/>
</dbReference>
<dbReference type="Pfam" id="PF00809">
    <property type="entry name" value="Pterin_bind"/>
    <property type="match status" value="1"/>
</dbReference>
<name>A0A1X6XLS6_9MICO</name>
<comment type="similarity">
    <text evidence="1">Belongs to the DHPS family.</text>
</comment>
<feature type="domain" description="Pterin-binding" evidence="2">
    <location>
        <begin position="35"/>
        <end position="291"/>
    </location>
</feature>
<dbReference type="GO" id="GO:0009396">
    <property type="term" value="P:folic acid-containing compound biosynthetic process"/>
    <property type="evidence" value="ECO:0007669"/>
    <property type="project" value="InterPro"/>
</dbReference>
<evidence type="ECO:0000259" key="2">
    <source>
        <dbReference type="PROSITE" id="PS50972"/>
    </source>
</evidence>
<dbReference type="GO" id="GO:0004156">
    <property type="term" value="F:dihydropteroate synthase activity"/>
    <property type="evidence" value="ECO:0007669"/>
    <property type="project" value="InterPro"/>
</dbReference>
<evidence type="ECO:0000256" key="1">
    <source>
        <dbReference type="ARBA" id="ARBA00009503"/>
    </source>
</evidence>
<proteinExistence type="inferred from homology"/>